<accession>A0AAN7YDG2</accession>
<protein>
    <submittedName>
        <fullName evidence="1">Uncharacterized protein</fullName>
    </submittedName>
</protein>
<reference evidence="1" key="1">
    <citation type="submission" date="2023-08" db="EMBL/GenBank/DDBJ databases">
        <title>Black Yeasts Isolated from many extreme environments.</title>
        <authorList>
            <person name="Coleine C."/>
            <person name="Stajich J.E."/>
            <person name="Selbmann L."/>
        </authorList>
    </citation>
    <scope>NUCLEOTIDE SEQUENCE</scope>
    <source>
        <strain evidence="1">CCFEE 5401</strain>
    </source>
</reference>
<dbReference type="EMBL" id="JAVRRL010000073">
    <property type="protein sequence ID" value="KAK5108996.1"/>
    <property type="molecule type" value="Genomic_DNA"/>
</dbReference>
<comment type="caution">
    <text evidence="1">The sequence shown here is derived from an EMBL/GenBank/DDBJ whole genome shotgun (WGS) entry which is preliminary data.</text>
</comment>
<proteinExistence type="predicted"/>
<sequence length="246" mass="27785">MLHTWAHLESATNHKQPLPSQDLNPFGQITMELAQENASMGLFVSGASTTRTSEPPPSVIDCKISPQTADTPGAQAAEAENDVEVVKTIEPAEEPGLEVINMVYLKSVARVVEETQACPILRDHLAEIYGEASQIMVHHESSKGRTNTEKDLQHDLKERRLIIKAIDKRDFRRRAPKKWRDQLLAAKRVLEKHVKEFEAVPELAVTTKDTLVLCHILHRRRSRVVEMQNVMDRADAVVGDFERYLV</sequence>
<dbReference type="Proteomes" id="UP001310890">
    <property type="component" value="Unassembled WGS sequence"/>
</dbReference>
<evidence type="ECO:0000313" key="2">
    <source>
        <dbReference type="Proteomes" id="UP001310890"/>
    </source>
</evidence>
<organism evidence="1 2">
    <name type="scientific">Meristemomyces frigidus</name>
    <dbReference type="NCBI Taxonomy" id="1508187"/>
    <lineage>
        <taxon>Eukaryota</taxon>
        <taxon>Fungi</taxon>
        <taxon>Dikarya</taxon>
        <taxon>Ascomycota</taxon>
        <taxon>Pezizomycotina</taxon>
        <taxon>Dothideomycetes</taxon>
        <taxon>Dothideomycetidae</taxon>
        <taxon>Mycosphaerellales</taxon>
        <taxon>Teratosphaeriaceae</taxon>
        <taxon>Meristemomyces</taxon>
    </lineage>
</organism>
<name>A0AAN7YDG2_9PEZI</name>
<evidence type="ECO:0000313" key="1">
    <source>
        <dbReference type="EMBL" id="KAK5108996.1"/>
    </source>
</evidence>
<gene>
    <name evidence="1" type="ORF">LTR62_007630</name>
</gene>
<dbReference type="AlphaFoldDB" id="A0AAN7YDG2"/>